<protein>
    <recommendedName>
        <fullName evidence="1">Fe2OG dioxygenase domain-containing protein</fullName>
    </recommendedName>
</protein>
<feature type="domain" description="Fe2OG dioxygenase" evidence="1">
    <location>
        <begin position="1"/>
        <end position="85"/>
    </location>
</feature>
<dbReference type="PROSITE" id="PS51471">
    <property type="entry name" value="FE2OG_OXY"/>
    <property type="match status" value="1"/>
</dbReference>
<dbReference type="EMBL" id="JBANRG010000001">
    <property type="protein sequence ID" value="KAK7472603.1"/>
    <property type="molecule type" value="Genomic_DNA"/>
</dbReference>
<reference evidence="2 3" key="1">
    <citation type="submission" date="2024-01" db="EMBL/GenBank/DDBJ databases">
        <title>A draft genome for the cacao thread blight pathogen Marasmiellus scandens.</title>
        <authorList>
            <person name="Baruah I.K."/>
            <person name="Leung J."/>
            <person name="Bukari Y."/>
            <person name="Amoako-Attah I."/>
            <person name="Meinhardt L.W."/>
            <person name="Bailey B.A."/>
            <person name="Cohen S.P."/>
        </authorList>
    </citation>
    <scope>NUCLEOTIDE SEQUENCE [LARGE SCALE GENOMIC DNA]</scope>
    <source>
        <strain evidence="2 3">GH-19</strain>
    </source>
</reference>
<comment type="caution">
    <text evidence="2">The sequence shown here is derived from an EMBL/GenBank/DDBJ whole genome shotgun (WGS) entry which is preliminary data.</text>
</comment>
<keyword evidence="3" id="KW-1185">Reference proteome</keyword>
<evidence type="ECO:0000313" key="2">
    <source>
        <dbReference type="EMBL" id="KAK7472603.1"/>
    </source>
</evidence>
<evidence type="ECO:0000313" key="3">
    <source>
        <dbReference type="Proteomes" id="UP001498398"/>
    </source>
</evidence>
<sequence>MSFHTDDERGLGPRVASLSLGSPASMHFRARQKHSERPVVLSVVLQHGDVLVMDGAGVQKYYEHTVVPVNFRIAATARWIAPSHT</sequence>
<dbReference type="InterPro" id="IPR037151">
    <property type="entry name" value="AlkB-like_sf"/>
</dbReference>
<evidence type="ECO:0000259" key="1">
    <source>
        <dbReference type="PROSITE" id="PS51471"/>
    </source>
</evidence>
<organism evidence="2 3">
    <name type="scientific">Marasmiellus scandens</name>
    <dbReference type="NCBI Taxonomy" id="2682957"/>
    <lineage>
        <taxon>Eukaryota</taxon>
        <taxon>Fungi</taxon>
        <taxon>Dikarya</taxon>
        <taxon>Basidiomycota</taxon>
        <taxon>Agaricomycotina</taxon>
        <taxon>Agaricomycetes</taxon>
        <taxon>Agaricomycetidae</taxon>
        <taxon>Agaricales</taxon>
        <taxon>Marasmiineae</taxon>
        <taxon>Omphalotaceae</taxon>
        <taxon>Marasmiellus</taxon>
    </lineage>
</organism>
<proteinExistence type="predicted"/>
<name>A0ABR1K4X6_9AGAR</name>
<gene>
    <name evidence="2" type="ORF">VKT23_000716</name>
</gene>
<dbReference type="Proteomes" id="UP001498398">
    <property type="component" value="Unassembled WGS sequence"/>
</dbReference>
<dbReference type="InterPro" id="IPR032852">
    <property type="entry name" value="ALKBH2"/>
</dbReference>
<dbReference type="Gene3D" id="2.60.120.590">
    <property type="entry name" value="Alpha-ketoglutarate-dependent dioxygenase AlkB-like"/>
    <property type="match status" value="1"/>
</dbReference>
<dbReference type="PANTHER" id="PTHR31573:SF4">
    <property type="entry name" value="FE2OG DIOXYGENASE DOMAIN-CONTAINING PROTEIN"/>
    <property type="match status" value="1"/>
</dbReference>
<dbReference type="InterPro" id="IPR027450">
    <property type="entry name" value="AlkB-like"/>
</dbReference>
<dbReference type="PANTHER" id="PTHR31573">
    <property type="entry name" value="ALPHA-KETOGLUTARATE-DEPENDENT DIOXYGENASE ALKB HOMOLOG 2"/>
    <property type="match status" value="1"/>
</dbReference>
<accession>A0ABR1K4X6</accession>
<dbReference type="Pfam" id="PF13532">
    <property type="entry name" value="2OG-FeII_Oxy_2"/>
    <property type="match status" value="1"/>
</dbReference>
<dbReference type="InterPro" id="IPR005123">
    <property type="entry name" value="Oxoglu/Fe-dep_dioxygenase_dom"/>
</dbReference>
<dbReference type="SUPFAM" id="SSF51197">
    <property type="entry name" value="Clavaminate synthase-like"/>
    <property type="match status" value="1"/>
</dbReference>